<accession>F4S6U4</accession>
<dbReference type="OrthoDB" id="2409325at2759"/>
<dbReference type="EMBL" id="GL883156">
    <property type="protein sequence ID" value="EGF99635.1"/>
    <property type="molecule type" value="Genomic_DNA"/>
</dbReference>
<dbReference type="InParanoid" id="F4S6U4"/>
<feature type="region of interest" description="Disordered" evidence="1">
    <location>
        <begin position="382"/>
        <end position="409"/>
    </location>
</feature>
<reference evidence="3" key="1">
    <citation type="journal article" date="2011" name="Proc. Natl. Acad. Sci. U.S.A.">
        <title>Obligate biotrophy features unraveled by the genomic analysis of rust fungi.</title>
        <authorList>
            <person name="Duplessis S."/>
            <person name="Cuomo C.A."/>
            <person name="Lin Y.-C."/>
            <person name="Aerts A."/>
            <person name="Tisserant E."/>
            <person name="Veneault-Fourrey C."/>
            <person name="Joly D.L."/>
            <person name="Hacquard S."/>
            <person name="Amselem J."/>
            <person name="Cantarel B.L."/>
            <person name="Chiu R."/>
            <person name="Coutinho P.M."/>
            <person name="Feau N."/>
            <person name="Field M."/>
            <person name="Frey P."/>
            <person name="Gelhaye E."/>
            <person name="Goldberg J."/>
            <person name="Grabherr M.G."/>
            <person name="Kodira C.D."/>
            <person name="Kohler A."/>
            <person name="Kuees U."/>
            <person name="Lindquist E.A."/>
            <person name="Lucas S.M."/>
            <person name="Mago R."/>
            <person name="Mauceli E."/>
            <person name="Morin E."/>
            <person name="Murat C."/>
            <person name="Pangilinan J.L."/>
            <person name="Park R."/>
            <person name="Pearson M."/>
            <person name="Quesneville H."/>
            <person name="Rouhier N."/>
            <person name="Sakthikumar S."/>
            <person name="Salamov A.A."/>
            <person name="Schmutz J."/>
            <person name="Selles B."/>
            <person name="Shapiro H."/>
            <person name="Tanguay P."/>
            <person name="Tuskan G.A."/>
            <person name="Henrissat B."/>
            <person name="Van de Peer Y."/>
            <person name="Rouze P."/>
            <person name="Ellis J.G."/>
            <person name="Dodds P.N."/>
            <person name="Schein J.E."/>
            <person name="Zhong S."/>
            <person name="Hamelin R.C."/>
            <person name="Grigoriev I.V."/>
            <person name="Szabo L.J."/>
            <person name="Martin F."/>
        </authorList>
    </citation>
    <scope>NUCLEOTIDE SEQUENCE [LARGE SCALE GENOMIC DNA]</scope>
    <source>
        <strain evidence="3">98AG31 / pathotype 3-4-7</strain>
    </source>
</reference>
<proteinExistence type="predicted"/>
<feature type="region of interest" description="Disordered" evidence="1">
    <location>
        <begin position="1"/>
        <end position="78"/>
    </location>
</feature>
<protein>
    <recommendedName>
        <fullName evidence="4">Caprin-1 dimerization domain-containing protein</fullName>
    </recommendedName>
</protein>
<feature type="compositionally biased region" description="Polar residues" evidence="1">
    <location>
        <begin position="54"/>
        <end position="76"/>
    </location>
</feature>
<evidence type="ECO:0000313" key="2">
    <source>
        <dbReference type="EMBL" id="EGF99635.1"/>
    </source>
</evidence>
<name>F4S6U4_MELLP</name>
<dbReference type="Proteomes" id="UP000001072">
    <property type="component" value="Unassembled WGS sequence"/>
</dbReference>
<dbReference type="eggNOG" id="ENOG502S59W">
    <property type="taxonomic scope" value="Eukaryota"/>
</dbReference>
<dbReference type="HOGENOM" id="CLU_479862_0_0_1"/>
<organism evidence="3">
    <name type="scientific">Melampsora larici-populina (strain 98AG31 / pathotype 3-4-7)</name>
    <name type="common">Poplar leaf rust fungus</name>
    <dbReference type="NCBI Taxonomy" id="747676"/>
    <lineage>
        <taxon>Eukaryota</taxon>
        <taxon>Fungi</taxon>
        <taxon>Dikarya</taxon>
        <taxon>Basidiomycota</taxon>
        <taxon>Pucciniomycotina</taxon>
        <taxon>Pucciniomycetes</taxon>
        <taxon>Pucciniales</taxon>
        <taxon>Melampsoraceae</taxon>
        <taxon>Melampsora</taxon>
    </lineage>
</organism>
<dbReference type="KEGG" id="mlr:MELLADRAFT_118251"/>
<evidence type="ECO:0000313" key="3">
    <source>
        <dbReference type="Proteomes" id="UP000001072"/>
    </source>
</evidence>
<sequence>MPGPTSQTTSQVDNQPPTSTLKASRVIPGLTSAPPSATSASKRSRKKKTASTSGQTKSEQPSTITPATENAENASAPSAPVMVGGLGITLEPPSLTLNSHSTATPIPSQIVSPVQQVQKRIRAATKKMQRIAGYETSSTPLNEDQKRAIASKPALEATVKELQDLLKILEEDELLDEQRINAVREEEERKVKGRVDAAIAAEQKNAESNLTFLLQFLHLYSLFNAANQAGESFAPVIMAPVLETATGQEVAAINALFHQLANGPIAGGGGDAFQSIQSLASGAEVEVIPGVPFARIKEMITQLTAPPAADISNPSSTEKNNLMFLQHSEVAEEPSVAASPDPAHLPVDPPSHSLTSSPNLSIDHVARNKALLETAQIVSAEPNHAENWNANPSKEEAPQSSDWSKPTEMLSSDQAEVVARTIDWAEDVVVDADTQVPAPDVTPAPPTFPSRGFRGNGGRGGYRGGSRGGPHHDGYRGGRGSGYRGGPPHRGGPGGYRGGGGGSGGGTWRAGPDGPGNYRPRPEGDFPNNGYRGRGGPRGGGGGGFQNRGPPNPSQSNYRPEPVAGNWN</sequence>
<feature type="compositionally biased region" description="Gly residues" evidence="1">
    <location>
        <begin position="532"/>
        <end position="546"/>
    </location>
</feature>
<dbReference type="RefSeq" id="XP_007417112.1">
    <property type="nucleotide sequence ID" value="XM_007417050.1"/>
</dbReference>
<feature type="region of interest" description="Disordered" evidence="1">
    <location>
        <begin position="331"/>
        <end position="359"/>
    </location>
</feature>
<feature type="compositionally biased region" description="Gly residues" evidence="1">
    <location>
        <begin position="477"/>
        <end position="508"/>
    </location>
</feature>
<dbReference type="PANTHER" id="PTHR37736:SF1">
    <property type="entry name" value="GLYCINE-RICH PROTEIN"/>
    <property type="match status" value="1"/>
</dbReference>
<feature type="compositionally biased region" description="Polar residues" evidence="1">
    <location>
        <begin position="1"/>
        <end position="22"/>
    </location>
</feature>
<dbReference type="GeneID" id="18926189"/>
<feature type="region of interest" description="Disordered" evidence="1">
    <location>
        <begin position="436"/>
        <end position="568"/>
    </location>
</feature>
<dbReference type="VEuPathDB" id="FungiDB:MELLADRAFT_118251"/>
<evidence type="ECO:0008006" key="4">
    <source>
        <dbReference type="Google" id="ProtNLM"/>
    </source>
</evidence>
<keyword evidence="3" id="KW-1185">Reference proteome</keyword>
<feature type="compositionally biased region" description="Polar residues" evidence="1">
    <location>
        <begin position="386"/>
        <end position="409"/>
    </location>
</feature>
<feature type="compositionally biased region" description="Low complexity" evidence="1">
    <location>
        <begin position="31"/>
        <end position="41"/>
    </location>
</feature>
<dbReference type="AlphaFoldDB" id="F4S6U4"/>
<gene>
    <name evidence="2" type="ORF">MELLADRAFT_118251</name>
</gene>
<dbReference type="STRING" id="747676.F4S6U4"/>
<evidence type="ECO:0000256" key="1">
    <source>
        <dbReference type="SAM" id="MobiDB-lite"/>
    </source>
</evidence>
<feature type="compositionally biased region" description="Gly residues" evidence="1">
    <location>
        <begin position="454"/>
        <end position="468"/>
    </location>
</feature>
<dbReference type="PANTHER" id="PTHR37736">
    <property type="entry name" value="GLYCINE-RICH PROTEIN"/>
    <property type="match status" value="1"/>
</dbReference>